<dbReference type="SMART" id="SM00409">
    <property type="entry name" value="IG"/>
    <property type="match status" value="2"/>
</dbReference>
<dbReference type="SMART" id="SM00408">
    <property type="entry name" value="IGc2"/>
    <property type="match status" value="2"/>
</dbReference>
<name>A0ABD3W031_SINWO</name>
<sequence>MHTTDVQSTLIMDCIRVDAATGACAMWLFRLLYIHCWIASGFGFNIGHPSGMESRYSTPTPEFIDTPLQATYHTGDLAILHCSIHNLGTKTVIWRRANVQAPITIGPLTYIADDRFQVNHIPYKDQWNLLIKNVQLEDEGTYECQVSSTDRTIRRLITLTVEEWKSSSPRVQMSGPEFVEKGEKVILTCNATGINYPPEEMDWFRNGQKLLSDVESGIEIYKRVSISSKSITSILEIKRATMEDDGTYICRSSDLHISSKKLNVLNAGTSNVKRGTGSDKSSRLMSGSSNSNPALKWTIFLLLILTVSAVFV</sequence>
<dbReference type="InterPro" id="IPR003599">
    <property type="entry name" value="Ig_sub"/>
</dbReference>
<dbReference type="PANTHER" id="PTHR23279">
    <property type="entry name" value="DEFECTIVE PROBOSCIS EXTENSION RESPONSE DPR -RELATED"/>
    <property type="match status" value="1"/>
</dbReference>
<dbReference type="Gene3D" id="2.60.40.10">
    <property type="entry name" value="Immunoglobulins"/>
    <property type="match status" value="2"/>
</dbReference>
<dbReference type="SUPFAM" id="SSF48726">
    <property type="entry name" value="Immunoglobulin"/>
    <property type="match status" value="2"/>
</dbReference>
<keyword evidence="3" id="KW-1185">Reference proteome</keyword>
<organism evidence="2 3">
    <name type="scientific">Sinanodonta woodiana</name>
    <name type="common">Chinese pond mussel</name>
    <name type="synonym">Anodonta woodiana</name>
    <dbReference type="NCBI Taxonomy" id="1069815"/>
    <lineage>
        <taxon>Eukaryota</taxon>
        <taxon>Metazoa</taxon>
        <taxon>Spiralia</taxon>
        <taxon>Lophotrochozoa</taxon>
        <taxon>Mollusca</taxon>
        <taxon>Bivalvia</taxon>
        <taxon>Autobranchia</taxon>
        <taxon>Heteroconchia</taxon>
        <taxon>Palaeoheterodonta</taxon>
        <taxon>Unionida</taxon>
        <taxon>Unionoidea</taxon>
        <taxon>Unionidae</taxon>
        <taxon>Unioninae</taxon>
        <taxon>Sinanodonta</taxon>
    </lineage>
</organism>
<reference evidence="2 3" key="1">
    <citation type="submission" date="2024-11" db="EMBL/GenBank/DDBJ databases">
        <title>Chromosome-level genome assembly of the freshwater bivalve Anodonta woodiana.</title>
        <authorList>
            <person name="Chen X."/>
        </authorList>
    </citation>
    <scope>NUCLEOTIDE SEQUENCE [LARGE SCALE GENOMIC DNA]</scope>
    <source>
        <strain evidence="2">MN2024</strain>
        <tissue evidence="2">Gills</tissue>
    </source>
</reference>
<dbReference type="InterPro" id="IPR037448">
    <property type="entry name" value="Zig-8"/>
</dbReference>
<dbReference type="Pfam" id="PF07679">
    <property type="entry name" value="I-set"/>
    <property type="match status" value="1"/>
</dbReference>
<dbReference type="AlphaFoldDB" id="A0ABD3W031"/>
<dbReference type="InterPro" id="IPR036179">
    <property type="entry name" value="Ig-like_dom_sf"/>
</dbReference>
<dbReference type="SMART" id="SM00406">
    <property type="entry name" value="IGv"/>
    <property type="match status" value="2"/>
</dbReference>
<comment type="caution">
    <text evidence="2">The sequence shown here is derived from an EMBL/GenBank/DDBJ whole genome shotgun (WGS) entry which is preliminary data.</text>
</comment>
<evidence type="ECO:0000313" key="3">
    <source>
        <dbReference type="Proteomes" id="UP001634394"/>
    </source>
</evidence>
<feature type="domain" description="Ig-like" evidence="1">
    <location>
        <begin position="61"/>
        <end position="154"/>
    </location>
</feature>
<accession>A0ABD3W031</accession>
<gene>
    <name evidence="2" type="ORF">ACJMK2_044445</name>
</gene>
<proteinExistence type="predicted"/>
<evidence type="ECO:0000259" key="1">
    <source>
        <dbReference type="PROSITE" id="PS50835"/>
    </source>
</evidence>
<dbReference type="InterPro" id="IPR013106">
    <property type="entry name" value="Ig_V-set"/>
</dbReference>
<dbReference type="Proteomes" id="UP001634394">
    <property type="component" value="Unassembled WGS sequence"/>
</dbReference>
<dbReference type="InterPro" id="IPR007110">
    <property type="entry name" value="Ig-like_dom"/>
</dbReference>
<feature type="domain" description="Ig-like" evidence="1">
    <location>
        <begin position="169"/>
        <end position="263"/>
    </location>
</feature>
<evidence type="ECO:0000313" key="2">
    <source>
        <dbReference type="EMBL" id="KAL3867229.1"/>
    </source>
</evidence>
<dbReference type="InterPro" id="IPR013098">
    <property type="entry name" value="Ig_I-set"/>
</dbReference>
<dbReference type="PANTHER" id="PTHR23279:SF36">
    <property type="entry name" value="DEFECTIVE PROBOSCIS EXTENSION RESPONSE 9, ISOFORM A"/>
    <property type="match status" value="1"/>
</dbReference>
<dbReference type="PROSITE" id="PS50835">
    <property type="entry name" value="IG_LIKE"/>
    <property type="match status" value="2"/>
</dbReference>
<protein>
    <recommendedName>
        <fullName evidence="1">Ig-like domain-containing protein</fullName>
    </recommendedName>
</protein>
<dbReference type="Pfam" id="PF13927">
    <property type="entry name" value="Ig_3"/>
    <property type="match status" value="1"/>
</dbReference>
<dbReference type="EMBL" id="JBJQND010000009">
    <property type="protein sequence ID" value="KAL3867229.1"/>
    <property type="molecule type" value="Genomic_DNA"/>
</dbReference>
<dbReference type="InterPro" id="IPR003598">
    <property type="entry name" value="Ig_sub2"/>
</dbReference>
<dbReference type="InterPro" id="IPR013783">
    <property type="entry name" value="Ig-like_fold"/>
</dbReference>